<organism evidence="5 6">
    <name type="scientific">Candidula unifasciata</name>
    <dbReference type="NCBI Taxonomy" id="100452"/>
    <lineage>
        <taxon>Eukaryota</taxon>
        <taxon>Metazoa</taxon>
        <taxon>Spiralia</taxon>
        <taxon>Lophotrochozoa</taxon>
        <taxon>Mollusca</taxon>
        <taxon>Gastropoda</taxon>
        <taxon>Heterobranchia</taxon>
        <taxon>Euthyneura</taxon>
        <taxon>Panpulmonata</taxon>
        <taxon>Eupulmonata</taxon>
        <taxon>Stylommatophora</taxon>
        <taxon>Helicina</taxon>
        <taxon>Helicoidea</taxon>
        <taxon>Geomitridae</taxon>
        <taxon>Candidula</taxon>
    </lineage>
</organism>
<comment type="caution">
    <text evidence="5">The sequence shown here is derived from an EMBL/GenBank/DDBJ whole genome shotgun (WGS) entry which is preliminary data.</text>
</comment>
<dbReference type="PANTHER" id="PTHR24373:SF370">
    <property type="entry name" value="FISH-LIPS, ISOFORM E"/>
    <property type="match status" value="1"/>
</dbReference>
<name>A0A8S3ZQA5_9EUPU</name>
<evidence type="ECO:0000313" key="6">
    <source>
        <dbReference type="Proteomes" id="UP000678393"/>
    </source>
</evidence>
<keyword evidence="1" id="KW-0433">Leucine-rich repeat</keyword>
<keyword evidence="3" id="KW-0677">Repeat</keyword>
<dbReference type="InterPro" id="IPR050328">
    <property type="entry name" value="Dev_Immune_Receptor"/>
</dbReference>
<evidence type="ECO:0000256" key="4">
    <source>
        <dbReference type="SAM" id="SignalP"/>
    </source>
</evidence>
<keyword evidence="6" id="KW-1185">Reference proteome</keyword>
<feature type="signal peptide" evidence="4">
    <location>
        <begin position="1"/>
        <end position="20"/>
    </location>
</feature>
<dbReference type="SMART" id="SM00369">
    <property type="entry name" value="LRR_TYP"/>
    <property type="match status" value="4"/>
</dbReference>
<dbReference type="GO" id="GO:0005615">
    <property type="term" value="C:extracellular space"/>
    <property type="evidence" value="ECO:0007669"/>
    <property type="project" value="TreeGrafter"/>
</dbReference>
<dbReference type="Proteomes" id="UP000678393">
    <property type="component" value="Unassembled WGS sequence"/>
</dbReference>
<evidence type="ECO:0000256" key="2">
    <source>
        <dbReference type="ARBA" id="ARBA00022729"/>
    </source>
</evidence>
<dbReference type="InterPro" id="IPR003591">
    <property type="entry name" value="Leu-rich_rpt_typical-subtyp"/>
</dbReference>
<dbReference type="Pfam" id="PF13855">
    <property type="entry name" value="LRR_8"/>
    <property type="match status" value="2"/>
</dbReference>
<dbReference type="InterPro" id="IPR032675">
    <property type="entry name" value="LRR_dom_sf"/>
</dbReference>
<feature type="chain" id="PRO_5035728504" evidence="4">
    <location>
        <begin position="21"/>
        <end position="416"/>
    </location>
</feature>
<keyword evidence="2 4" id="KW-0732">Signal</keyword>
<dbReference type="SUPFAM" id="SSF52058">
    <property type="entry name" value="L domain-like"/>
    <property type="match status" value="1"/>
</dbReference>
<evidence type="ECO:0000256" key="3">
    <source>
        <dbReference type="ARBA" id="ARBA00022737"/>
    </source>
</evidence>
<dbReference type="InterPro" id="IPR001611">
    <property type="entry name" value="Leu-rich_rpt"/>
</dbReference>
<dbReference type="AlphaFoldDB" id="A0A8S3ZQA5"/>
<dbReference type="EMBL" id="CAJHNH020003530">
    <property type="protein sequence ID" value="CAG5129502.1"/>
    <property type="molecule type" value="Genomic_DNA"/>
</dbReference>
<evidence type="ECO:0000313" key="5">
    <source>
        <dbReference type="EMBL" id="CAG5129502.1"/>
    </source>
</evidence>
<sequence length="416" mass="45991">MGRTFYASLLTLYRLVVLSGADYDCPYQMCPCEESRILCANMGLDRLPPLTTTQATYNRYLWADNNNITRISNDSLPTDIIFISLTNNPILTIDDDAFQRLSTSLESLVLSNARFTKIPDAFLQLTDLTLLSISNTPIKDWNPVVMSQLGSRMETLTLENVSLTTWPRWLQNYTQLTELIIGGHSISSIPDDAFDNMANTLQRLTIANTSLTAVPKAVLKLHFLNMLSFTFSSISNLTWLPVYSKLNTLIIQNARISDADHAGNVLRPFADSLTQADFQANLLTKIPDVSFMTSLQILQLMNNQISDPVSGAKTPALQFLTLNNNPLSTISAGAVQNLPLLQSIKLANTKITRLPLSFASLSNLKYFDITGARDLVCTCLEVSLRPVLLKVDTLLGDCGAVSIRYFFASLSPSCPS</sequence>
<protein>
    <submittedName>
        <fullName evidence="5">Uncharacterized protein</fullName>
    </submittedName>
</protein>
<accession>A0A8S3ZQA5</accession>
<dbReference type="PANTHER" id="PTHR24373">
    <property type="entry name" value="SLIT RELATED LEUCINE-RICH REPEAT NEURONAL PROTEIN"/>
    <property type="match status" value="1"/>
</dbReference>
<dbReference type="GO" id="GO:0031012">
    <property type="term" value="C:extracellular matrix"/>
    <property type="evidence" value="ECO:0007669"/>
    <property type="project" value="TreeGrafter"/>
</dbReference>
<dbReference type="OrthoDB" id="6137799at2759"/>
<proteinExistence type="predicted"/>
<gene>
    <name evidence="5" type="ORF">CUNI_LOCUS15060</name>
</gene>
<reference evidence="5" key="1">
    <citation type="submission" date="2021-04" db="EMBL/GenBank/DDBJ databases">
        <authorList>
            <consortium name="Molecular Ecology Group"/>
        </authorList>
    </citation>
    <scope>NUCLEOTIDE SEQUENCE</scope>
</reference>
<evidence type="ECO:0000256" key="1">
    <source>
        <dbReference type="ARBA" id="ARBA00022614"/>
    </source>
</evidence>
<dbReference type="Gene3D" id="3.80.10.10">
    <property type="entry name" value="Ribonuclease Inhibitor"/>
    <property type="match status" value="2"/>
</dbReference>